<dbReference type="GO" id="GO:0051537">
    <property type="term" value="F:2 iron, 2 sulfur cluster binding"/>
    <property type="evidence" value="ECO:0007669"/>
    <property type="project" value="UniProtKB-KW"/>
</dbReference>
<keyword evidence="1" id="KW-0001">2Fe-2S</keyword>
<evidence type="ECO:0000259" key="5">
    <source>
        <dbReference type="SMART" id="SM00704"/>
    </source>
</evidence>
<dbReference type="SMART" id="SM00704">
    <property type="entry name" value="ZnF_CDGSH"/>
    <property type="match status" value="1"/>
</dbReference>
<organism evidence="6 7">
    <name type="scientific">Alicyclobacillus cellulosilyticus</name>
    <dbReference type="NCBI Taxonomy" id="1003997"/>
    <lineage>
        <taxon>Bacteria</taxon>
        <taxon>Bacillati</taxon>
        <taxon>Bacillota</taxon>
        <taxon>Bacilli</taxon>
        <taxon>Bacillales</taxon>
        <taxon>Alicyclobacillaceae</taxon>
        <taxon>Alicyclobacillus</taxon>
    </lineage>
</organism>
<evidence type="ECO:0000256" key="4">
    <source>
        <dbReference type="ARBA" id="ARBA00023014"/>
    </source>
</evidence>
<reference evidence="6" key="2">
    <citation type="submission" date="2020-09" db="EMBL/GenBank/DDBJ databases">
        <authorList>
            <person name="Sun Q."/>
            <person name="Ohkuma M."/>
        </authorList>
    </citation>
    <scope>NUCLEOTIDE SEQUENCE</scope>
    <source>
        <strain evidence="6">JCM 18487</strain>
    </source>
</reference>
<comment type="caution">
    <text evidence="6">The sequence shown here is derived from an EMBL/GenBank/DDBJ whole genome shotgun (WGS) entry which is preliminary data.</text>
</comment>
<gene>
    <name evidence="6" type="ORF">GCM10010885_17750</name>
</gene>
<sequence>MAEVIIKVNDHGSYRIEGPVKLLDGAGNEIEHKEKFSLCRCGQSQNKPFCDGSHKQAGFTSEVRAK</sequence>
<dbReference type="GO" id="GO:0005737">
    <property type="term" value="C:cytoplasm"/>
    <property type="evidence" value="ECO:0007669"/>
    <property type="project" value="UniProtKB-ARBA"/>
</dbReference>
<dbReference type="InterPro" id="IPR042216">
    <property type="entry name" value="MitoNEET_CISD"/>
</dbReference>
<dbReference type="RefSeq" id="WP_188882529.1">
    <property type="nucleotide sequence ID" value="NZ_BMOY01000028.1"/>
</dbReference>
<dbReference type="Proteomes" id="UP000637695">
    <property type="component" value="Unassembled WGS sequence"/>
</dbReference>
<dbReference type="AlphaFoldDB" id="A0A917KEP8"/>
<keyword evidence="3" id="KW-0408">Iron</keyword>
<dbReference type="GO" id="GO:0046872">
    <property type="term" value="F:metal ion binding"/>
    <property type="evidence" value="ECO:0007669"/>
    <property type="project" value="UniProtKB-KW"/>
</dbReference>
<feature type="domain" description="Iron-binding zinc finger CDGSH type" evidence="5">
    <location>
        <begin position="17"/>
        <end position="60"/>
    </location>
</feature>
<proteinExistence type="predicted"/>
<reference evidence="6" key="1">
    <citation type="journal article" date="2014" name="Int. J. Syst. Evol. Microbiol.">
        <title>Complete genome sequence of Corynebacterium casei LMG S-19264T (=DSM 44701T), isolated from a smear-ripened cheese.</title>
        <authorList>
            <consortium name="US DOE Joint Genome Institute (JGI-PGF)"/>
            <person name="Walter F."/>
            <person name="Albersmeier A."/>
            <person name="Kalinowski J."/>
            <person name="Ruckert C."/>
        </authorList>
    </citation>
    <scope>NUCLEOTIDE SEQUENCE</scope>
    <source>
        <strain evidence="6">JCM 18487</strain>
    </source>
</reference>
<evidence type="ECO:0000256" key="2">
    <source>
        <dbReference type="ARBA" id="ARBA00022723"/>
    </source>
</evidence>
<evidence type="ECO:0000256" key="1">
    <source>
        <dbReference type="ARBA" id="ARBA00022714"/>
    </source>
</evidence>
<dbReference type="EMBL" id="BMOY01000028">
    <property type="protein sequence ID" value="GGJ09116.1"/>
    <property type="molecule type" value="Genomic_DNA"/>
</dbReference>
<keyword evidence="2" id="KW-0479">Metal-binding</keyword>
<protein>
    <recommendedName>
        <fullName evidence="5">Iron-binding zinc finger CDGSH type domain-containing protein</fullName>
    </recommendedName>
</protein>
<keyword evidence="7" id="KW-1185">Reference proteome</keyword>
<evidence type="ECO:0000313" key="6">
    <source>
        <dbReference type="EMBL" id="GGJ09116.1"/>
    </source>
</evidence>
<keyword evidence="4" id="KW-0411">Iron-sulfur</keyword>
<evidence type="ECO:0000256" key="3">
    <source>
        <dbReference type="ARBA" id="ARBA00023004"/>
    </source>
</evidence>
<evidence type="ECO:0000313" key="7">
    <source>
        <dbReference type="Proteomes" id="UP000637695"/>
    </source>
</evidence>
<dbReference type="Gene3D" id="3.40.5.90">
    <property type="entry name" value="CDGSH iron-sulfur domain, mitoNEET-type"/>
    <property type="match status" value="1"/>
</dbReference>
<dbReference type="Pfam" id="PF09360">
    <property type="entry name" value="zf-CDGSH"/>
    <property type="match status" value="1"/>
</dbReference>
<accession>A0A917KEP8</accession>
<dbReference type="InterPro" id="IPR018967">
    <property type="entry name" value="FeS-contain_CDGSH-typ"/>
</dbReference>
<name>A0A917KEP8_9BACL</name>